<dbReference type="SUPFAM" id="SSF52317">
    <property type="entry name" value="Class I glutamine amidotransferase-like"/>
    <property type="match status" value="1"/>
</dbReference>
<dbReference type="CDD" id="cd01745">
    <property type="entry name" value="GATase1_2"/>
    <property type="match status" value="1"/>
</dbReference>
<proteinExistence type="predicted"/>
<dbReference type="RefSeq" id="WP_048851054.1">
    <property type="nucleotide sequence ID" value="NZ_BALE01000055.1"/>
</dbReference>
<sequence length="241" mass="25262">MHRPLIGVTLDHAPGGPPDVFSRFDHYALREHYFAAIAQAGGLPVGIGHEAGQADAIMKRLDGLVVTGGAFDIAPDEYGGGPTHALTAPRPRRTLSERALMEAALATGRPVFGICGGMQLLAVVLGGTLIQHIPDAIEDALAHEQPNPRDEAGHDVRVLPDTMLAAITGRATLSVNSSHHQAVRDPGRAIVSALASDGVIEAIEYRAAPFAMGVQWHPEFAIDPADAAIFAAFVKASGDRA</sequence>
<dbReference type="GO" id="GO:0005829">
    <property type="term" value="C:cytosol"/>
    <property type="evidence" value="ECO:0007669"/>
    <property type="project" value="TreeGrafter"/>
</dbReference>
<dbReference type="PANTHER" id="PTHR43235">
    <property type="entry name" value="GLUTAMINE AMIDOTRANSFERASE PB2B2.05-RELATED"/>
    <property type="match status" value="1"/>
</dbReference>
<dbReference type="AlphaFoldDB" id="A0A0D6MQV2"/>
<dbReference type="PANTHER" id="PTHR43235:SF1">
    <property type="entry name" value="GLUTAMINE AMIDOTRANSFERASE PB2B2.05-RELATED"/>
    <property type="match status" value="1"/>
</dbReference>
<dbReference type="Pfam" id="PF07722">
    <property type="entry name" value="Peptidase_C26"/>
    <property type="match status" value="1"/>
</dbReference>
<dbReference type="GO" id="GO:0033969">
    <property type="term" value="F:gamma-glutamyl-gamma-aminobutyrate hydrolase activity"/>
    <property type="evidence" value="ECO:0007669"/>
    <property type="project" value="TreeGrafter"/>
</dbReference>
<dbReference type="EMBL" id="BALE01000055">
    <property type="protein sequence ID" value="GAN55673.1"/>
    <property type="molecule type" value="Genomic_DNA"/>
</dbReference>
<protein>
    <submittedName>
        <fullName evidence="1">Peptidase C26</fullName>
    </submittedName>
</protein>
<keyword evidence="2" id="KW-1185">Reference proteome</keyword>
<dbReference type="Gene3D" id="3.40.50.880">
    <property type="match status" value="1"/>
</dbReference>
<reference evidence="1 2" key="1">
    <citation type="submission" date="2012-10" db="EMBL/GenBank/DDBJ databases">
        <title>Genome sequencing of Tanticharoenia sakaeratensis NBRC 103193.</title>
        <authorList>
            <person name="Azuma Y."/>
            <person name="Hadano H."/>
            <person name="Hirakawa H."/>
            <person name="Matsushita K."/>
        </authorList>
    </citation>
    <scope>NUCLEOTIDE SEQUENCE [LARGE SCALE GENOMIC DNA]</scope>
    <source>
        <strain evidence="1 2">NBRC 103193</strain>
    </source>
</reference>
<evidence type="ECO:0000313" key="2">
    <source>
        <dbReference type="Proteomes" id="UP000032679"/>
    </source>
</evidence>
<dbReference type="InterPro" id="IPR044668">
    <property type="entry name" value="PuuD-like"/>
</dbReference>
<dbReference type="PROSITE" id="PS51273">
    <property type="entry name" value="GATASE_TYPE_1"/>
    <property type="match status" value="1"/>
</dbReference>
<dbReference type="GO" id="GO:0006598">
    <property type="term" value="P:polyamine catabolic process"/>
    <property type="evidence" value="ECO:0007669"/>
    <property type="project" value="TreeGrafter"/>
</dbReference>
<dbReference type="OrthoDB" id="9813383at2"/>
<organism evidence="1 2">
    <name type="scientific">Tanticharoenia sakaeratensis NBRC 103193</name>
    <dbReference type="NCBI Taxonomy" id="1231623"/>
    <lineage>
        <taxon>Bacteria</taxon>
        <taxon>Pseudomonadati</taxon>
        <taxon>Pseudomonadota</taxon>
        <taxon>Alphaproteobacteria</taxon>
        <taxon>Acetobacterales</taxon>
        <taxon>Acetobacteraceae</taxon>
        <taxon>Tanticharoenia</taxon>
    </lineage>
</organism>
<accession>A0A0D6MQV2</accession>
<comment type="caution">
    <text evidence="1">The sequence shown here is derived from an EMBL/GenBank/DDBJ whole genome shotgun (WGS) entry which is preliminary data.</text>
</comment>
<evidence type="ECO:0000313" key="1">
    <source>
        <dbReference type="EMBL" id="GAN55673.1"/>
    </source>
</evidence>
<dbReference type="STRING" id="1231623.Tasa_055_004"/>
<dbReference type="Proteomes" id="UP000032679">
    <property type="component" value="Unassembled WGS sequence"/>
</dbReference>
<dbReference type="InterPro" id="IPR011697">
    <property type="entry name" value="Peptidase_C26"/>
</dbReference>
<gene>
    <name evidence="1" type="ORF">Tasa_055_004</name>
</gene>
<name>A0A0D6MQV2_9PROT</name>
<dbReference type="InterPro" id="IPR029062">
    <property type="entry name" value="Class_I_gatase-like"/>
</dbReference>